<gene>
    <name evidence="4" type="ORF">A2803_04140</name>
</gene>
<dbReference type="InterPro" id="IPR050465">
    <property type="entry name" value="UPF0194_transport"/>
</dbReference>
<dbReference type="Gene3D" id="2.40.420.20">
    <property type="match status" value="1"/>
</dbReference>
<dbReference type="EMBL" id="MGGP01000003">
    <property type="protein sequence ID" value="OGM33362.1"/>
    <property type="molecule type" value="Genomic_DNA"/>
</dbReference>
<dbReference type="InterPro" id="IPR006143">
    <property type="entry name" value="RND_pump_MFP"/>
</dbReference>
<evidence type="ECO:0000313" key="4">
    <source>
        <dbReference type="EMBL" id="OGM33362.1"/>
    </source>
</evidence>
<dbReference type="PANTHER" id="PTHR32347">
    <property type="entry name" value="EFFLUX SYSTEM COMPONENT YKNX-RELATED"/>
    <property type="match status" value="1"/>
</dbReference>
<proteinExistence type="inferred from homology"/>
<name>A0A1F7Z1C6_9BACT</name>
<comment type="subcellular location">
    <subcellularLocation>
        <location evidence="1">Cell envelope</location>
    </subcellularLocation>
</comment>
<dbReference type="SUPFAM" id="SSF111369">
    <property type="entry name" value="HlyD-like secretion proteins"/>
    <property type="match status" value="1"/>
</dbReference>
<comment type="caution">
    <text evidence="4">The sequence shown here is derived from an EMBL/GenBank/DDBJ whole genome shotgun (WGS) entry which is preliminary data.</text>
</comment>
<comment type="similarity">
    <text evidence="2">Belongs to the membrane fusion protein (MFP) (TC 8.A.1) family.</text>
</comment>
<organism evidence="4 5">
    <name type="scientific">Candidatus Woesebacteria bacterium RIFCSPHIGHO2_01_FULL_44_21</name>
    <dbReference type="NCBI Taxonomy" id="1802503"/>
    <lineage>
        <taxon>Bacteria</taxon>
        <taxon>Candidatus Woeseibacteriota</taxon>
    </lineage>
</organism>
<protein>
    <submittedName>
        <fullName evidence="4">Uncharacterized protein</fullName>
    </submittedName>
</protein>
<accession>A0A1F7Z1C6</accession>
<dbReference type="AlphaFoldDB" id="A0A1F7Z1C6"/>
<dbReference type="Gene3D" id="2.40.30.170">
    <property type="match status" value="1"/>
</dbReference>
<dbReference type="GO" id="GO:0022857">
    <property type="term" value="F:transmembrane transporter activity"/>
    <property type="evidence" value="ECO:0007669"/>
    <property type="project" value="InterPro"/>
</dbReference>
<dbReference type="GO" id="GO:0030313">
    <property type="term" value="C:cell envelope"/>
    <property type="evidence" value="ECO:0007669"/>
    <property type="project" value="UniProtKB-SubCell"/>
</dbReference>
<evidence type="ECO:0000256" key="3">
    <source>
        <dbReference type="ARBA" id="ARBA00023054"/>
    </source>
</evidence>
<sequence>MRLFRWLRAHKKLTLVIIIILAIGFFVLRARASGNGATQEATVERGTVEEELVLTGEISATDYASLQFNTSGTVSWVGVKVGEEVKKGQALMKLDTVKLNALYQAARANYRAAEANAQEVLDDVKGNDSGETFAQKNDRTAAETARDKAWDALMSAQKDLQDATLVAPFDGVVAIVNSESPGVNITAATPQVAVVNPGTLYFEVLADQTEVAFFGPRDTAEIVLDAFDGEAVNATVASVSIAPDAVETGTVYPIRLSLDLTNLLKYKIGMTGDAKFILSRKDDVLYVPADFVNSDGEGDYVLVNSGKDKKYIEVGIEGEERVEIKGDISEGEKVFD</sequence>
<evidence type="ECO:0000256" key="2">
    <source>
        <dbReference type="ARBA" id="ARBA00009477"/>
    </source>
</evidence>
<evidence type="ECO:0000256" key="1">
    <source>
        <dbReference type="ARBA" id="ARBA00004196"/>
    </source>
</evidence>
<dbReference type="Gene3D" id="2.40.50.100">
    <property type="match status" value="1"/>
</dbReference>
<dbReference type="Proteomes" id="UP000178870">
    <property type="component" value="Unassembled WGS sequence"/>
</dbReference>
<dbReference type="PANTHER" id="PTHR32347:SF23">
    <property type="entry name" value="BLL5650 PROTEIN"/>
    <property type="match status" value="1"/>
</dbReference>
<reference evidence="4 5" key="1">
    <citation type="journal article" date="2016" name="Nat. Commun.">
        <title>Thousands of microbial genomes shed light on interconnected biogeochemical processes in an aquifer system.</title>
        <authorList>
            <person name="Anantharaman K."/>
            <person name="Brown C.T."/>
            <person name="Hug L.A."/>
            <person name="Sharon I."/>
            <person name="Castelle C.J."/>
            <person name="Probst A.J."/>
            <person name="Thomas B.C."/>
            <person name="Singh A."/>
            <person name="Wilkins M.J."/>
            <person name="Karaoz U."/>
            <person name="Brodie E.L."/>
            <person name="Williams K.H."/>
            <person name="Hubbard S.S."/>
            <person name="Banfield J.F."/>
        </authorList>
    </citation>
    <scope>NUCLEOTIDE SEQUENCE [LARGE SCALE GENOMIC DNA]</scope>
</reference>
<dbReference type="GO" id="GO:0016020">
    <property type="term" value="C:membrane"/>
    <property type="evidence" value="ECO:0007669"/>
    <property type="project" value="InterPro"/>
</dbReference>
<evidence type="ECO:0000313" key="5">
    <source>
        <dbReference type="Proteomes" id="UP000178870"/>
    </source>
</evidence>
<dbReference type="NCBIfam" id="TIGR01730">
    <property type="entry name" value="RND_mfp"/>
    <property type="match status" value="1"/>
</dbReference>
<keyword evidence="3" id="KW-0175">Coiled coil</keyword>